<proteinExistence type="predicted"/>
<evidence type="ECO:0000313" key="2">
    <source>
        <dbReference type="Proteomes" id="UP000003688"/>
    </source>
</evidence>
<reference evidence="1 2" key="1">
    <citation type="journal article" date="2011" name="J. Bacteriol.">
        <title>Genome sequence of 'Pedosphaera parvula' Ellin514, an aerobic Verrucomicrobial isolate from pasture soil.</title>
        <authorList>
            <person name="Kant R."/>
            <person name="van Passel M.W."/>
            <person name="Sangwan P."/>
            <person name="Palva A."/>
            <person name="Lucas S."/>
            <person name="Copeland A."/>
            <person name="Lapidus A."/>
            <person name="Glavina Del Rio T."/>
            <person name="Dalin E."/>
            <person name="Tice H."/>
            <person name="Bruce D."/>
            <person name="Goodwin L."/>
            <person name="Pitluck S."/>
            <person name="Chertkov O."/>
            <person name="Larimer F.W."/>
            <person name="Land M.L."/>
            <person name="Hauser L."/>
            <person name="Brettin T.S."/>
            <person name="Detter J.C."/>
            <person name="Han S."/>
            <person name="de Vos W.M."/>
            <person name="Janssen P.H."/>
            <person name="Smidt H."/>
        </authorList>
    </citation>
    <scope>NUCLEOTIDE SEQUENCE [LARGE SCALE GENOMIC DNA]</scope>
    <source>
        <strain evidence="1 2">Ellin514</strain>
    </source>
</reference>
<organism evidence="1 2">
    <name type="scientific">Pedosphaera parvula (strain Ellin514)</name>
    <dbReference type="NCBI Taxonomy" id="320771"/>
    <lineage>
        <taxon>Bacteria</taxon>
        <taxon>Pseudomonadati</taxon>
        <taxon>Verrucomicrobiota</taxon>
        <taxon>Pedosphaerae</taxon>
        <taxon>Pedosphaerales</taxon>
        <taxon>Pedosphaeraceae</taxon>
        <taxon>Pedosphaera</taxon>
    </lineage>
</organism>
<name>B9XLF5_PEDPL</name>
<comment type="caution">
    <text evidence="1">The sequence shown here is derived from an EMBL/GenBank/DDBJ whole genome shotgun (WGS) entry which is preliminary data.</text>
</comment>
<keyword evidence="2" id="KW-1185">Reference proteome</keyword>
<dbReference type="Proteomes" id="UP000003688">
    <property type="component" value="Unassembled WGS sequence"/>
</dbReference>
<protein>
    <submittedName>
        <fullName evidence="1">Uncharacterized protein</fullName>
    </submittedName>
</protein>
<gene>
    <name evidence="1" type="ORF">Cflav_PD1906</name>
</gene>
<dbReference type="EMBL" id="ABOX02000029">
    <property type="protein sequence ID" value="EEF59358.1"/>
    <property type="molecule type" value="Genomic_DNA"/>
</dbReference>
<sequence>MSQSASFPRRLHSVAATKLVAGFVFVQGFGEPVDGFGGGGFCGWAWAGCGARGAGGGSGSGIRWADFGIGFHRQGDALAGQIDFGDGDHHFLLNLDDFCGVFDEAVGHLADVDEAVLMDADIDEGTERRHVGDDARQLHPGLQIFHFVHALFEGKEFKFLTRVTAGLGQLVENVGESWQTDGFRHVFLWLDFLAEQ</sequence>
<dbReference type="AlphaFoldDB" id="B9XLF5"/>
<accession>B9XLF5</accession>
<evidence type="ECO:0000313" key="1">
    <source>
        <dbReference type="EMBL" id="EEF59358.1"/>
    </source>
</evidence>